<organism evidence="16 17">
    <name type="scientific">Shimazuella alba</name>
    <dbReference type="NCBI Taxonomy" id="2690964"/>
    <lineage>
        <taxon>Bacteria</taxon>
        <taxon>Bacillati</taxon>
        <taxon>Bacillota</taxon>
        <taxon>Bacilli</taxon>
        <taxon>Bacillales</taxon>
        <taxon>Thermoactinomycetaceae</taxon>
        <taxon>Shimazuella</taxon>
    </lineage>
</organism>
<keyword evidence="17" id="KW-1185">Reference proteome</keyword>
<dbReference type="InterPro" id="IPR036890">
    <property type="entry name" value="HATPase_C_sf"/>
</dbReference>
<dbReference type="SUPFAM" id="SSF158472">
    <property type="entry name" value="HAMP domain-like"/>
    <property type="match status" value="1"/>
</dbReference>
<dbReference type="FunFam" id="3.30.565.10:FF:000006">
    <property type="entry name" value="Sensor histidine kinase WalK"/>
    <property type="match status" value="1"/>
</dbReference>
<keyword evidence="12" id="KW-1133">Transmembrane helix</keyword>
<dbReference type="GO" id="GO:0005886">
    <property type="term" value="C:plasma membrane"/>
    <property type="evidence" value="ECO:0007669"/>
    <property type="project" value="UniProtKB-SubCell"/>
</dbReference>
<dbReference type="GO" id="GO:0004721">
    <property type="term" value="F:phosphoprotein phosphatase activity"/>
    <property type="evidence" value="ECO:0007669"/>
    <property type="project" value="TreeGrafter"/>
</dbReference>
<proteinExistence type="predicted"/>
<evidence type="ECO:0000256" key="7">
    <source>
        <dbReference type="ARBA" id="ARBA00022741"/>
    </source>
</evidence>
<dbReference type="CDD" id="cd00082">
    <property type="entry name" value="HisKA"/>
    <property type="match status" value="1"/>
</dbReference>
<keyword evidence="7" id="KW-0547">Nucleotide-binding</keyword>
<dbReference type="PANTHER" id="PTHR45453:SF1">
    <property type="entry name" value="PHOSPHATE REGULON SENSOR PROTEIN PHOR"/>
    <property type="match status" value="1"/>
</dbReference>
<dbReference type="GO" id="GO:0016036">
    <property type="term" value="P:cellular response to phosphate starvation"/>
    <property type="evidence" value="ECO:0007669"/>
    <property type="project" value="TreeGrafter"/>
</dbReference>
<evidence type="ECO:0000256" key="11">
    <source>
        <dbReference type="ARBA" id="ARBA00023136"/>
    </source>
</evidence>
<evidence type="ECO:0000256" key="6">
    <source>
        <dbReference type="ARBA" id="ARBA00022679"/>
    </source>
</evidence>
<dbReference type="RefSeq" id="WP_160800373.1">
    <property type="nucleotide sequence ID" value="NZ_WUUL01000002.1"/>
</dbReference>
<dbReference type="CDD" id="cd00075">
    <property type="entry name" value="HATPase"/>
    <property type="match status" value="1"/>
</dbReference>
<evidence type="ECO:0000259" key="15">
    <source>
        <dbReference type="PROSITE" id="PS50885"/>
    </source>
</evidence>
<dbReference type="SUPFAM" id="SSF47384">
    <property type="entry name" value="Homodimeric domain of signal transducing histidine kinase"/>
    <property type="match status" value="1"/>
</dbReference>
<dbReference type="PROSITE" id="PS50109">
    <property type="entry name" value="HIS_KIN"/>
    <property type="match status" value="1"/>
</dbReference>
<keyword evidence="9" id="KW-0067">ATP-binding</keyword>
<feature type="domain" description="HAMP" evidence="15">
    <location>
        <begin position="204"/>
        <end position="256"/>
    </location>
</feature>
<evidence type="ECO:0000256" key="5">
    <source>
        <dbReference type="ARBA" id="ARBA00022553"/>
    </source>
</evidence>
<evidence type="ECO:0000259" key="14">
    <source>
        <dbReference type="PROSITE" id="PS50112"/>
    </source>
</evidence>
<dbReference type="Pfam" id="PF13188">
    <property type="entry name" value="PAS_8"/>
    <property type="match status" value="1"/>
</dbReference>
<evidence type="ECO:0000256" key="3">
    <source>
        <dbReference type="ARBA" id="ARBA00012438"/>
    </source>
</evidence>
<dbReference type="InterPro" id="IPR005467">
    <property type="entry name" value="His_kinase_dom"/>
</dbReference>
<comment type="caution">
    <text evidence="16">The sequence shown here is derived from an EMBL/GenBank/DDBJ whole genome shotgun (WGS) entry which is preliminary data.</text>
</comment>
<name>A0A6I4VT82_9BACL</name>
<dbReference type="Pfam" id="PF02518">
    <property type="entry name" value="HATPase_c"/>
    <property type="match status" value="1"/>
</dbReference>
<evidence type="ECO:0000256" key="2">
    <source>
        <dbReference type="ARBA" id="ARBA00004651"/>
    </source>
</evidence>
<feature type="transmembrane region" description="Helical" evidence="12">
    <location>
        <begin position="12"/>
        <end position="35"/>
    </location>
</feature>
<dbReference type="InterPro" id="IPR004358">
    <property type="entry name" value="Sig_transdc_His_kin-like_C"/>
</dbReference>
<evidence type="ECO:0000256" key="1">
    <source>
        <dbReference type="ARBA" id="ARBA00000085"/>
    </source>
</evidence>
<feature type="domain" description="Histidine kinase" evidence="13">
    <location>
        <begin position="381"/>
        <end position="600"/>
    </location>
</feature>
<keyword evidence="6" id="KW-0808">Transferase</keyword>
<evidence type="ECO:0000256" key="4">
    <source>
        <dbReference type="ARBA" id="ARBA00022475"/>
    </source>
</evidence>
<dbReference type="Pfam" id="PF00512">
    <property type="entry name" value="HisKA"/>
    <property type="match status" value="1"/>
</dbReference>
<dbReference type="GO" id="GO:0005524">
    <property type="term" value="F:ATP binding"/>
    <property type="evidence" value="ECO:0007669"/>
    <property type="project" value="UniProtKB-KW"/>
</dbReference>
<evidence type="ECO:0000256" key="12">
    <source>
        <dbReference type="SAM" id="Phobius"/>
    </source>
</evidence>
<feature type="domain" description="PAS" evidence="14">
    <location>
        <begin position="261"/>
        <end position="299"/>
    </location>
</feature>
<evidence type="ECO:0000313" key="17">
    <source>
        <dbReference type="Proteomes" id="UP000430692"/>
    </source>
</evidence>
<dbReference type="CDD" id="cd06225">
    <property type="entry name" value="HAMP"/>
    <property type="match status" value="1"/>
</dbReference>
<keyword evidence="4" id="KW-1003">Cell membrane</keyword>
<dbReference type="PROSITE" id="PS50112">
    <property type="entry name" value="PAS"/>
    <property type="match status" value="1"/>
</dbReference>
<dbReference type="SMART" id="SM00304">
    <property type="entry name" value="HAMP"/>
    <property type="match status" value="1"/>
</dbReference>
<accession>A0A6I4VT82</accession>
<gene>
    <name evidence="16" type="ORF">GSM42_04695</name>
</gene>
<dbReference type="PROSITE" id="PS50885">
    <property type="entry name" value="HAMP"/>
    <property type="match status" value="1"/>
</dbReference>
<evidence type="ECO:0000256" key="10">
    <source>
        <dbReference type="ARBA" id="ARBA00023012"/>
    </source>
</evidence>
<dbReference type="Gene3D" id="3.30.450.20">
    <property type="entry name" value="PAS domain"/>
    <property type="match status" value="2"/>
</dbReference>
<dbReference type="InterPro" id="IPR050351">
    <property type="entry name" value="BphY/WalK/GraS-like"/>
</dbReference>
<reference evidence="16 17" key="1">
    <citation type="submission" date="2019-12" db="EMBL/GenBank/DDBJ databases">
        <title>Whole-genome analyses of novel actinobacteria.</title>
        <authorList>
            <person name="Sahin N."/>
            <person name="Saygin H."/>
        </authorList>
    </citation>
    <scope>NUCLEOTIDE SEQUENCE [LARGE SCALE GENOMIC DNA]</scope>
    <source>
        <strain evidence="16 17">KC615</strain>
    </source>
</reference>
<dbReference type="FunFam" id="1.10.287.130:FF:000001">
    <property type="entry name" value="Two-component sensor histidine kinase"/>
    <property type="match status" value="1"/>
</dbReference>
<sequence length="606" mass="68323">MPQVFKNLQWKLVVIFSLLILISVQLIGVTFINFLQNFYTDDFIASLRSQANLLSSPMAQALEENKSENETKKNLDNLLKQLLYLNTKNGTTTTVEIEILDELGYVLSSSTEKSKNVGKKNLRAQNATGKLDSTFIRRDRATGKDYQIYVKQLENANHQRVGTIYIEASLDPIYTKIREIGKLLIKSSSVTLVATAILIILLSRTITSPLKEITKQATAMAAGDFNQQVAVKSDDEIGRLARSFNYLAAHLRRALSQNEEEREKLETVLANMSDGVLATDHKGNIIVKNKWVEKMLGYNISLGDRLKDVLPMEENVTFPFEHVHEEYIELHPNNPNAFMMIKATFTPIKRGEKELVGLIAVLSDVTEEEKLDRQRKDFVANVSHELRTPLTTIKSYLEALKDGAINEPDIATHFLNVADTEAERMARLISDLLQLSRLDARESYFEKQPISLEHLLKPVYERFSMTCKQKEIVLTLSIEEDLPIVVVDRDKLDQVLDNVISNAVKYTPEAGSIKIKAEQHGEKHVQVSIEDTGLGIPKQDLGRLFERFYRVDKARSRTLGGTGLGLSIAQEIIHSHGGDIWIDSEYTKGTTVFFTLPVRSEASGMD</sequence>
<evidence type="ECO:0000256" key="8">
    <source>
        <dbReference type="ARBA" id="ARBA00022777"/>
    </source>
</evidence>
<keyword evidence="12" id="KW-0812">Transmembrane</keyword>
<dbReference type="PRINTS" id="PR00344">
    <property type="entry name" value="BCTRLSENSOR"/>
</dbReference>
<dbReference type="Proteomes" id="UP000430692">
    <property type="component" value="Unassembled WGS sequence"/>
</dbReference>
<dbReference type="InterPro" id="IPR003661">
    <property type="entry name" value="HisK_dim/P_dom"/>
</dbReference>
<keyword evidence="11 12" id="KW-0472">Membrane</keyword>
<dbReference type="SMART" id="SM00387">
    <property type="entry name" value="HATPase_c"/>
    <property type="match status" value="1"/>
</dbReference>
<comment type="subcellular location">
    <subcellularLocation>
        <location evidence="2">Cell membrane</location>
        <topology evidence="2">Multi-pass membrane protein</topology>
    </subcellularLocation>
</comment>
<dbReference type="InterPro" id="IPR003594">
    <property type="entry name" value="HATPase_dom"/>
</dbReference>
<evidence type="ECO:0000259" key="13">
    <source>
        <dbReference type="PROSITE" id="PS50109"/>
    </source>
</evidence>
<dbReference type="Pfam" id="PF00672">
    <property type="entry name" value="HAMP"/>
    <property type="match status" value="1"/>
</dbReference>
<dbReference type="AlphaFoldDB" id="A0A6I4VT82"/>
<dbReference type="InterPro" id="IPR003660">
    <property type="entry name" value="HAMP_dom"/>
</dbReference>
<protein>
    <recommendedName>
        <fullName evidence="3">histidine kinase</fullName>
        <ecNumber evidence="3">2.7.13.3</ecNumber>
    </recommendedName>
</protein>
<keyword evidence="8" id="KW-0418">Kinase</keyword>
<dbReference type="InterPro" id="IPR000014">
    <property type="entry name" value="PAS"/>
</dbReference>
<dbReference type="SMART" id="SM00388">
    <property type="entry name" value="HisKA"/>
    <property type="match status" value="1"/>
</dbReference>
<dbReference type="SUPFAM" id="SSF55874">
    <property type="entry name" value="ATPase domain of HSP90 chaperone/DNA topoisomerase II/histidine kinase"/>
    <property type="match status" value="1"/>
</dbReference>
<dbReference type="PANTHER" id="PTHR45453">
    <property type="entry name" value="PHOSPHATE REGULON SENSOR PROTEIN PHOR"/>
    <property type="match status" value="1"/>
</dbReference>
<dbReference type="Gene3D" id="3.30.565.10">
    <property type="entry name" value="Histidine kinase-like ATPase, C-terminal domain"/>
    <property type="match status" value="1"/>
</dbReference>
<dbReference type="GO" id="GO:0000155">
    <property type="term" value="F:phosphorelay sensor kinase activity"/>
    <property type="evidence" value="ECO:0007669"/>
    <property type="project" value="InterPro"/>
</dbReference>
<evidence type="ECO:0000313" key="16">
    <source>
        <dbReference type="EMBL" id="MXQ53040.1"/>
    </source>
</evidence>
<dbReference type="InterPro" id="IPR035965">
    <property type="entry name" value="PAS-like_dom_sf"/>
</dbReference>
<dbReference type="Gene3D" id="1.10.8.500">
    <property type="entry name" value="HAMP domain in histidine kinase"/>
    <property type="match status" value="1"/>
</dbReference>
<evidence type="ECO:0000256" key="9">
    <source>
        <dbReference type="ARBA" id="ARBA00022840"/>
    </source>
</evidence>
<dbReference type="InterPro" id="IPR036097">
    <property type="entry name" value="HisK_dim/P_sf"/>
</dbReference>
<dbReference type="Gene3D" id="1.10.287.130">
    <property type="match status" value="1"/>
</dbReference>
<dbReference type="SUPFAM" id="SSF55785">
    <property type="entry name" value="PYP-like sensor domain (PAS domain)"/>
    <property type="match status" value="1"/>
</dbReference>
<dbReference type="EC" id="2.7.13.3" evidence="3"/>
<keyword evidence="10" id="KW-0902">Two-component regulatory system</keyword>
<dbReference type="EMBL" id="WUUL01000002">
    <property type="protein sequence ID" value="MXQ53040.1"/>
    <property type="molecule type" value="Genomic_DNA"/>
</dbReference>
<keyword evidence="5" id="KW-0597">Phosphoprotein</keyword>
<comment type="catalytic activity">
    <reaction evidence="1">
        <text>ATP + protein L-histidine = ADP + protein N-phospho-L-histidine.</text>
        <dbReference type="EC" id="2.7.13.3"/>
    </reaction>
</comment>